<dbReference type="Proteomes" id="UP000295345">
    <property type="component" value="Unassembled WGS sequence"/>
</dbReference>
<dbReference type="AlphaFoldDB" id="A0A4R4T951"/>
<proteinExistence type="predicted"/>
<name>A0A4R4T951_9ACTN</name>
<dbReference type="Pfam" id="PF19956">
    <property type="entry name" value="EAD2"/>
    <property type="match status" value="1"/>
</dbReference>
<dbReference type="EMBL" id="SMKI01000181">
    <property type="protein sequence ID" value="TDC73808.1"/>
    <property type="molecule type" value="Genomic_DNA"/>
</dbReference>
<protein>
    <submittedName>
        <fullName evidence="2">Caspase family protein</fullName>
    </submittedName>
</protein>
<evidence type="ECO:0000259" key="1">
    <source>
        <dbReference type="Pfam" id="PF19956"/>
    </source>
</evidence>
<evidence type="ECO:0000313" key="2">
    <source>
        <dbReference type="EMBL" id="TDC73808.1"/>
    </source>
</evidence>
<evidence type="ECO:0000313" key="3">
    <source>
        <dbReference type="Proteomes" id="UP000295345"/>
    </source>
</evidence>
<sequence>MTPERTAALVVGIERYAAGPDWRLPGPARDALRFRSWLLRAGVPERNILLHLAPDEEPEPDVPYRPAGQPDIRHALLTELPALAPEVLWIWWGGHGVLDEQEHNRLFCADATVADKRNLHLESARASLASELLPGRTRQLWLVDACRTFVEEHRFRNTLPTETLPAGRRTHAHQQAVLLAATRGRRAANDPLRRAGVFSDAVLDILASHPPGGPWPPDAEALHRAADARLEPLRRQGLTDQLPTLALHGHRRGDHPAPPAQNGAALPRLIDALLAYPLTADPDERQTMVALLPSRTVSRMRRHPLPRADLVAIVTALRRRPGELWALLDAVSTLDDDEERAVALASAIRDVAGPRP</sequence>
<accession>A0A4R4T951</accession>
<dbReference type="Gene3D" id="3.40.50.1460">
    <property type="match status" value="1"/>
</dbReference>
<dbReference type="OrthoDB" id="9150676at2"/>
<keyword evidence="3" id="KW-1185">Reference proteome</keyword>
<dbReference type="RefSeq" id="WP_132819089.1">
    <property type="nucleotide sequence ID" value="NZ_SMKI01000181.1"/>
</dbReference>
<dbReference type="InterPro" id="IPR045431">
    <property type="entry name" value="EAD2"/>
</dbReference>
<reference evidence="2 3" key="1">
    <citation type="submission" date="2019-03" db="EMBL/GenBank/DDBJ databases">
        <title>Draft genome sequences of novel Actinobacteria.</title>
        <authorList>
            <person name="Sahin N."/>
            <person name="Ay H."/>
            <person name="Saygin H."/>
        </authorList>
    </citation>
    <scope>NUCLEOTIDE SEQUENCE [LARGE SCALE GENOMIC DNA]</scope>
    <source>
        <strain evidence="2 3">DSM 41900</strain>
    </source>
</reference>
<organism evidence="2 3">
    <name type="scientific">Streptomyces hainanensis</name>
    <dbReference type="NCBI Taxonomy" id="402648"/>
    <lineage>
        <taxon>Bacteria</taxon>
        <taxon>Bacillati</taxon>
        <taxon>Actinomycetota</taxon>
        <taxon>Actinomycetes</taxon>
        <taxon>Kitasatosporales</taxon>
        <taxon>Streptomycetaceae</taxon>
        <taxon>Streptomyces</taxon>
    </lineage>
</organism>
<gene>
    <name evidence="2" type="ORF">E1283_17980</name>
</gene>
<comment type="caution">
    <text evidence="2">The sequence shown here is derived from an EMBL/GenBank/DDBJ whole genome shotgun (WGS) entry which is preliminary data.</text>
</comment>
<feature type="domain" description="Effector-associated" evidence="1">
    <location>
        <begin position="271"/>
        <end position="346"/>
    </location>
</feature>